<dbReference type="Gene3D" id="2.40.50.40">
    <property type="match status" value="1"/>
</dbReference>
<dbReference type="OrthoDB" id="3647690at2759"/>
<name>A0A0M0J8Y1_9EUKA</name>
<evidence type="ECO:0000256" key="1">
    <source>
        <dbReference type="SAM" id="MobiDB-lite"/>
    </source>
</evidence>
<feature type="domain" description="Chromo" evidence="2">
    <location>
        <begin position="35"/>
        <end position="98"/>
    </location>
</feature>
<evidence type="ECO:0000313" key="3">
    <source>
        <dbReference type="EMBL" id="KOO23034.1"/>
    </source>
</evidence>
<dbReference type="InterPro" id="IPR000953">
    <property type="entry name" value="Chromo/chromo_shadow_dom"/>
</dbReference>
<proteinExistence type="predicted"/>
<dbReference type="PROSITE" id="PS50013">
    <property type="entry name" value="CHROMO_2"/>
    <property type="match status" value="1"/>
</dbReference>
<feature type="region of interest" description="Disordered" evidence="1">
    <location>
        <begin position="16"/>
        <end position="36"/>
    </location>
</feature>
<dbReference type="Proteomes" id="UP000037460">
    <property type="component" value="Unassembled WGS sequence"/>
</dbReference>
<evidence type="ECO:0000313" key="4">
    <source>
        <dbReference type="Proteomes" id="UP000037460"/>
    </source>
</evidence>
<organism evidence="3 4">
    <name type="scientific">Chrysochromulina tobinii</name>
    <dbReference type="NCBI Taxonomy" id="1460289"/>
    <lineage>
        <taxon>Eukaryota</taxon>
        <taxon>Haptista</taxon>
        <taxon>Haptophyta</taxon>
        <taxon>Prymnesiophyceae</taxon>
        <taxon>Prymnesiales</taxon>
        <taxon>Chrysochromulinaceae</taxon>
        <taxon>Chrysochromulina</taxon>
    </lineage>
</organism>
<evidence type="ECO:0000259" key="2">
    <source>
        <dbReference type="PROSITE" id="PS50013"/>
    </source>
</evidence>
<reference evidence="4" key="1">
    <citation type="journal article" date="2015" name="PLoS Genet.">
        <title>Genome Sequence and Transcriptome Analyses of Chrysochromulina tobin: Metabolic Tools for Enhanced Algal Fitness in the Prominent Order Prymnesiales (Haptophyceae).</title>
        <authorList>
            <person name="Hovde B.T."/>
            <person name="Deodato C.R."/>
            <person name="Hunsperger H.M."/>
            <person name="Ryken S.A."/>
            <person name="Yost W."/>
            <person name="Jha R.K."/>
            <person name="Patterson J."/>
            <person name="Monnat R.J. Jr."/>
            <person name="Barlow S.B."/>
            <person name="Starkenburg S.R."/>
            <person name="Cattolico R.A."/>
        </authorList>
    </citation>
    <scope>NUCLEOTIDE SEQUENCE</scope>
    <source>
        <strain evidence="4">CCMP291</strain>
    </source>
</reference>
<protein>
    <recommendedName>
        <fullName evidence="2">Chromo domain-containing protein</fullName>
    </recommendedName>
</protein>
<dbReference type="AlphaFoldDB" id="A0A0M0J8Y1"/>
<feature type="region of interest" description="Disordered" evidence="1">
    <location>
        <begin position="115"/>
        <end position="158"/>
    </location>
</feature>
<dbReference type="InterPro" id="IPR016197">
    <property type="entry name" value="Chromo-like_dom_sf"/>
</dbReference>
<dbReference type="EMBL" id="JWZX01003226">
    <property type="protein sequence ID" value="KOO23034.1"/>
    <property type="molecule type" value="Genomic_DNA"/>
</dbReference>
<dbReference type="SUPFAM" id="SSF54160">
    <property type="entry name" value="Chromo domain-like"/>
    <property type="match status" value="1"/>
</dbReference>
<keyword evidence="4" id="KW-1185">Reference proteome</keyword>
<accession>A0A0M0J8Y1</accession>
<sequence length="263" mass="29514">MADALTIFGAPIFACRTSDDDEEEQQHAEPDETDYEALEILDKRNRKGIQYLVKWADGPNGEKYEPSWEPKANVGLPLITEYENEVMRDQYGRRDPLTLPDNAKAYLTCREVSPWIEPKERPKPEGPSGAEGADEGRSRLRTRPPPKSGPDVLLETGGMPLHLDPRRITDGYTGTGYLGVAEDWWHCGFKKLRPFVVSFDGAYAGRFATVEQAAVQYARLEAGMPPLVWSSRNPDAALVVAQVALEEEREHGDDEEQVKEQVE</sequence>
<dbReference type="CDD" id="cd00024">
    <property type="entry name" value="CD_CSD"/>
    <property type="match status" value="1"/>
</dbReference>
<gene>
    <name evidence="3" type="ORF">Ctob_001741</name>
</gene>
<comment type="caution">
    <text evidence="3">The sequence shown here is derived from an EMBL/GenBank/DDBJ whole genome shotgun (WGS) entry which is preliminary data.</text>
</comment>